<dbReference type="PRINTS" id="PR00376">
    <property type="entry name" value="IL1BCENZYME"/>
</dbReference>
<evidence type="ECO:0000313" key="11">
    <source>
        <dbReference type="Proteomes" id="UP001652661"/>
    </source>
</evidence>
<name>A0A6P4IJI0_DROKI</name>
<dbReference type="PANTHER" id="PTHR47901">
    <property type="entry name" value="CASPASE RECRUITMENT DOMAIN-CONTAINING PROTEIN 18"/>
    <property type="match status" value="1"/>
</dbReference>
<dbReference type="PANTHER" id="PTHR47901:SF8">
    <property type="entry name" value="CASPASE-3"/>
    <property type="match status" value="1"/>
</dbReference>
<dbReference type="CDD" id="cd01671">
    <property type="entry name" value="CARD"/>
    <property type="match status" value="1"/>
</dbReference>
<dbReference type="RefSeq" id="XP_017028530.1">
    <property type="nucleotide sequence ID" value="XM_017173041.3"/>
</dbReference>
<dbReference type="SMART" id="SM00115">
    <property type="entry name" value="CASc"/>
    <property type="match status" value="1"/>
</dbReference>
<keyword evidence="5" id="KW-0788">Thiol protease</keyword>
<comment type="similarity">
    <text evidence="1 8">Belongs to the peptidase C14A family.</text>
</comment>
<gene>
    <name evidence="12" type="primary">Dronc</name>
</gene>
<dbReference type="CDD" id="cd00032">
    <property type="entry name" value="CASc"/>
    <property type="match status" value="1"/>
</dbReference>
<dbReference type="InterPro" id="IPR001309">
    <property type="entry name" value="Pept_C14_p20"/>
</dbReference>
<dbReference type="SUPFAM" id="SSF52129">
    <property type="entry name" value="Caspase-like"/>
    <property type="match status" value="1"/>
</dbReference>
<evidence type="ECO:0000256" key="8">
    <source>
        <dbReference type="RuleBase" id="RU003971"/>
    </source>
</evidence>
<dbReference type="PROSITE" id="PS50208">
    <property type="entry name" value="CASPASE_P20"/>
    <property type="match status" value="1"/>
</dbReference>
<evidence type="ECO:0000256" key="6">
    <source>
        <dbReference type="ARBA" id="ARBA00023145"/>
    </source>
</evidence>
<dbReference type="InterPro" id="IPR002138">
    <property type="entry name" value="Pept_C14_p10"/>
</dbReference>
<keyword evidence="11" id="KW-1185">Reference proteome</keyword>
<dbReference type="InterPro" id="IPR002398">
    <property type="entry name" value="Pept_C14"/>
</dbReference>
<evidence type="ECO:0000313" key="12">
    <source>
        <dbReference type="RefSeq" id="XP_017028530.1"/>
    </source>
</evidence>
<evidence type="ECO:0000256" key="4">
    <source>
        <dbReference type="ARBA" id="ARBA00022801"/>
    </source>
</evidence>
<dbReference type="FunFam" id="1.10.533.10:FF:000114">
    <property type="entry name" value="Caspase Dronc"/>
    <property type="match status" value="1"/>
</dbReference>
<protein>
    <submittedName>
        <fullName evidence="12">Caspase Dronc isoform X1</fullName>
    </submittedName>
</protein>
<dbReference type="GO" id="GO:0006508">
    <property type="term" value="P:proteolysis"/>
    <property type="evidence" value="ECO:0007669"/>
    <property type="project" value="UniProtKB-KW"/>
</dbReference>
<dbReference type="InterPro" id="IPR029030">
    <property type="entry name" value="Caspase-like_dom_sf"/>
</dbReference>
<dbReference type="InterPro" id="IPR015917">
    <property type="entry name" value="Pept_C14A"/>
</dbReference>
<sequence length="447" mass="50798">MQPPEREIGMLKKHRDHIRQNLDRLVKMTDYSRIATECVRQGILSTQMLRNAEDLNGERFNMDEEDVRLEQHRKLFLKIIQRGPTAYNLLIIALRKVNCVEAAELLASVDDAAARVPFISITERKTNSRSADIVDTKTPEAEGACYSKKPLGDPLGPLTPYTEPVEGTREVIMSTMIHTDKLLEIYPMESRNNRGVLFMVNIIDFPNPERRRNGAHVDSNSLIHLFRLMGFIVFAYDNMNQQQFFDVLRQVTSSPYAKNTECFVMVLMTHGNRVKEIDKVEFHDGSVADTHIIMSHFQANVSPYLVDKPKVLIFPSCRGEQEDKGQPNNHFDTMVPASVAVLPQEREVETEGFSRAKVATLSDTLVCHANTPGYVTHRDPETGSWYIQTLCDMLAKHAHDTHLEDILKKTHASVGAMRTLKGSMQTGAFDNLGFNKKLFFNPGFYKE</sequence>
<dbReference type="Proteomes" id="UP001652661">
    <property type="component" value="Chromosome 3L"/>
</dbReference>
<reference evidence="12" key="1">
    <citation type="submission" date="2025-08" db="UniProtKB">
        <authorList>
            <consortium name="RefSeq"/>
        </authorList>
    </citation>
    <scope>IDENTIFICATION</scope>
    <source>
        <strain evidence="12">14028-0561.14</strain>
        <tissue evidence="12">Whole fly</tissue>
    </source>
</reference>
<dbReference type="AlphaFoldDB" id="A0A6P4IJI0"/>
<dbReference type="GO" id="GO:0006915">
    <property type="term" value="P:apoptotic process"/>
    <property type="evidence" value="ECO:0007669"/>
    <property type="project" value="UniProtKB-KW"/>
</dbReference>
<dbReference type="InterPro" id="IPR011029">
    <property type="entry name" value="DEATH-like_dom_sf"/>
</dbReference>
<evidence type="ECO:0000259" key="10">
    <source>
        <dbReference type="PROSITE" id="PS50208"/>
    </source>
</evidence>
<keyword evidence="4" id="KW-0378">Hydrolase</keyword>
<keyword evidence="6" id="KW-0865">Zymogen</keyword>
<dbReference type="GO" id="GO:0004197">
    <property type="term" value="F:cysteine-type endopeptidase activity"/>
    <property type="evidence" value="ECO:0007669"/>
    <property type="project" value="InterPro"/>
</dbReference>
<keyword evidence="3" id="KW-0053">Apoptosis</keyword>
<accession>A0A6P4IJI0</accession>
<evidence type="ECO:0000259" key="9">
    <source>
        <dbReference type="PROSITE" id="PS50207"/>
    </source>
</evidence>
<dbReference type="Gene3D" id="1.10.533.10">
    <property type="entry name" value="Death Domain, Fas"/>
    <property type="match status" value="1"/>
</dbReference>
<feature type="active site" evidence="7">
    <location>
        <position position="270"/>
    </location>
</feature>
<dbReference type="Pfam" id="PF00656">
    <property type="entry name" value="Peptidase_C14"/>
    <property type="match status" value="1"/>
</dbReference>
<evidence type="ECO:0000256" key="3">
    <source>
        <dbReference type="ARBA" id="ARBA00022703"/>
    </source>
</evidence>
<feature type="domain" description="Caspase family p10" evidence="9">
    <location>
        <begin position="354"/>
        <end position="442"/>
    </location>
</feature>
<dbReference type="PIRSF" id="PIRSF038001">
    <property type="entry name" value="Caspase_ICE"/>
    <property type="match status" value="1"/>
</dbReference>
<dbReference type="Gene3D" id="3.40.50.1460">
    <property type="match status" value="1"/>
</dbReference>
<dbReference type="OMA" id="VCYANTP"/>
<evidence type="ECO:0000256" key="2">
    <source>
        <dbReference type="ARBA" id="ARBA00022670"/>
    </source>
</evidence>
<dbReference type="InterPro" id="IPR011600">
    <property type="entry name" value="Pept_C14_caspase"/>
</dbReference>
<evidence type="ECO:0000256" key="1">
    <source>
        <dbReference type="ARBA" id="ARBA00010134"/>
    </source>
</evidence>
<evidence type="ECO:0000256" key="5">
    <source>
        <dbReference type="ARBA" id="ARBA00022807"/>
    </source>
</evidence>
<evidence type="ECO:0000256" key="7">
    <source>
        <dbReference type="PIRSR" id="PIRSR038001-1"/>
    </source>
</evidence>
<keyword evidence="2" id="KW-0645">Protease</keyword>
<proteinExistence type="inferred from homology"/>
<feature type="active site" evidence="7">
    <location>
        <position position="317"/>
    </location>
</feature>
<dbReference type="OrthoDB" id="6097640at2759"/>
<feature type="domain" description="Caspase family p20" evidence="10">
    <location>
        <begin position="193"/>
        <end position="321"/>
    </location>
</feature>
<dbReference type="PROSITE" id="PS50207">
    <property type="entry name" value="CASPASE_P10"/>
    <property type="match status" value="1"/>
</dbReference>
<organism evidence="11 12">
    <name type="scientific">Drosophila kikkawai</name>
    <name type="common">Fruit fly</name>
    <dbReference type="NCBI Taxonomy" id="30033"/>
    <lineage>
        <taxon>Eukaryota</taxon>
        <taxon>Metazoa</taxon>
        <taxon>Ecdysozoa</taxon>
        <taxon>Arthropoda</taxon>
        <taxon>Hexapoda</taxon>
        <taxon>Insecta</taxon>
        <taxon>Pterygota</taxon>
        <taxon>Neoptera</taxon>
        <taxon>Endopterygota</taxon>
        <taxon>Diptera</taxon>
        <taxon>Brachycera</taxon>
        <taxon>Muscomorpha</taxon>
        <taxon>Ephydroidea</taxon>
        <taxon>Drosophilidae</taxon>
        <taxon>Drosophila</taxon>
        <taxon>Sophophora</taxon>
    </lineage>
</organism>